<evidence type="ECO:0000259" key="1">
    <source>
        <dbReference type="PROSITE" id="PS50943"/>
    </source>
</evidence>
<dbReference type="CDD" id="cd00093">
    <property type="entry name" value="HTH_XRE"/>
    <property type="match status" value="1"/>
</dbReference>
<dbReference type="Pfam" id="PF01381">
    <property type="entry name" value="HTH_3"/>
    <property type="match status" value="1"/>
</dbReference>
<dbReference type="PROSITE" id="PS50943">
    <property type="entry name" value="HTH_CROC1"/>
    <property type="match status" value="1"/>
</dbReference>
<sequence>MDITENRIAIIIDELCDGNKSVFARKIGITPQYAAQLYSGVREPSKRTVSDICQKYGVDEIWLRDGIGEMFRPRTREDEITAFCADLLGPDATDFQRDFVAILATLSPEGWDLLEKKINELAELSRKRKEKQGGHNDE</sequence>
<name>A0A8S5SFJ3_9CAUD</name>
<organism evidence="2">
    <name type="scientific">Podoviridae sp. ctZih56</name>
    <dbReference type="NCBI Taxonomy" id="2827741"/>
    <lineage>
        <taxon>Viruses</taxon>
        <taxon>Duplodnaviria</taxon>
        <taxon>Heunggongvirae</taxon>
        <taxon>Uroviricota</taxon>
        <taxon>Caudoviricetes</taxon>
    </lineage>
</organism>
<dbReference type="GO" id="GO:0003677">
    <property type="term" value="F:DNA binding"/>
    <property type="evidence" value="ECO:0007669"/>
    <property type="project" value="InterPro"/>
</dbReference>
<dbReference type="SUPFAM" id="SSF47413">
    <property type="entry name" value="lambda repressor-like DNA-binding domains"/>
    <property type="match status" value="1"/>
</dbReference>
<protein>
    <submittedName>
        <fullName evidence="2">Helix-turn-helix protein</fullName>
    </submittedName>
</protein>
<dbReference type="Gene3D" id="1.10.260.40">
    <property type="entry name" value="lambda repressor-like DNA-binding domains"/>
    <property type="match status" value="1"/>
</dbReference>
<reference evidence="2" key="1">
    <citation type="journal article" date="2021" name="Proc. Natl. Acad. Sci. U.S.A.">
        <title>A Catalog of Tens of Thousands of Viruses from Human Metagenomes Reveals Hidden Associations with Chronic Diseases.</title>
        <authorList>
            <person name="Tisza M.J."/>
            <person name="Buck C.B."/>
        </authorList>
    </citation>
    <scope>NUCLEOTIDE SEQUENCE</scope>
    <source>
        <strain evidence="2">CtZih56</strain>
    </source>
</reference>
<proteinExistence type="predicted"/>
<accession>A0A8S5SFJ3</accession>
<dbReference type="InterPro" id="IPR001387">
    <property type="entry name" value="Cro/C1-type_HTH"/>
</dbReference>
<feature type="domain" description="HTH cro/C1-type" evidence="1">
    <location>
        <begin position="23"/>
        <end position="63"/>
    </location>
</feature>
<dbReference type="InterPro" id="IPR010982">
    <property type="entry name" value="Lambda_DNA-bd_dom_sf"/>
</dbReference>
<evidence type="ECO:0000313" key="2">
    <source>
        <dbReference type="EMBL" id="DAF49680.1"/>
    </source>
</evidence>
<dbReference type="EMBL" id="BK032586">
    <property type="protein sequence ID" value="DAF49680.1"/>
    <property type="molecule type" value="Genomic_DNA"/>
</dbReference>